<comment type="function">
    <text evidence="1">Involved in peptidolytic degradation of cyclic heptapeptide hepatotoxin microcystin (MC).</text>
</comment>
<evidence type="ECO:0000259" key="3">
    <source>
        <dbReference type="Pfam" id="PF07364"/>
    </source>
</evidence>
<dbReference type="GO" id="GO:0008237">
    <property type="term" value="F:metallopeptidase activity"/>
    <property type="evidence" value="ECO:0007669"/>
    <property type="project" value="UniProtKB-KW"/>
</dbReference>
<keyword evidence="5" id="KW-1185">Reference proteome</keyword>
<organism evidence="4 5">
    <name type="scientific">Brevundimonas intermedia</name>
    <dbReference type="NCBI Taxonomy" id="74315"/>
    <lineage>
        <taxon>Bacteria</taxon>
        <taxon>Pseudomonadati</taxon>
        <taxon>Pseudomonadota</taxon>
        <taxon>Alphaproteobacteria</taxon>
        <taxon>Caulobacterales</taxon>
        <taxon>Caulobacteraceae</taxon>
        <taxon>Brevundimonas</taxon>
    </lineage>
</organism>
<keyword evidence="1" id="KW-0378">Hydrolase</keyword>
<keyword evidence="1" id="KW-0479">Metal-binding</keyword>
<dbReference type="GO" id="GO:0046872">
    <property type="term" value="F:metal ion binding"/>
    <property type="evidence" value="ECO:0007669"/>
    <property type="project" value="UniProtKB-KW"/>
</dbReference>
<dbReference type="EMBL" id="SPVH01000001">
    <property type="protein sequence ID" value="TFW15124.1"/>
    <property type="molecule type" value="Genomic_DNA"/>
</dbReference>
<evidence type="ECO:0000256" key="1">
    <source>
        <dbReference type="PIRNR" id="PIRNR012702"/>
    </source>
</evidence>
<evidence type="ECO:0000313" key="5">
    <source>
        <dbReference type="Proteomes" id="UP000298216"/>
    </source>
</evidence>
<dbReference type="InterPro" id="IPR015995">
    <property type="entry name" value="MlrC_N"/>
</dbReference>
<dbReference type="AlphaFoldDB" id="A0A4Y9S1B4"/>
<accession>A0A4Y9S1B4</accession>
<evidence type="ECO:0000259" key="2">
    <source>
        <dbReference type="Pfam" id="PF07171"/>
    </source>
</evidence>
<dbReference type="GO" id="GO:0006508">
    <property type="term" value="P:proteolysis"/>
    <property type="evidence" value="ECO:0007669"/>
    <property type="project" value="UniProtKB-KW"/>
</dbReference>
<dbReference type="Proteomes" id="UP000298216">
    <property type="component" value="Unassembled WGS sequence"/>
</dbReference>
<feature type="domain" description="Microcystin LR degradation protein MlrC C-terminal" evidence="2">
    <location>
        <begin position="307"/>
        <end position="482"/>
    </location>
</feature>
<dbReference type="InterPro" id="IPR010799">
    <property type="entry name" value="MlrC_C"/>
</dbReference>
<dbReference type="PIRSF" id="PIRSF012702">
    <property type="entry name" value="UCP012702"/>
    <property type="match status" value="1"/>
</dbReference>
<reference evidence="4 5" key="1">
    <citation type="submission" date="2019-03" db="EMBL/GenBank/DDBJ databases">
        <title>Draft genome of Brevundimonas sp. a heavy metal resistant soil bacteria.</title>
        <authorList>
            <person name="Soto J."/>
        </authorList>
    </citation>
    <scope>NUCLEOTIDE SEQUENCE [LARGE SCALE GENOMIC DNA]</scope>
    <source>
        <strain evidence="4 5">B-10</strain>
    </source>
</reference>
<dbReference type="RefSeq" id="WP_135193121.1">
    <property type="nucleotide sequence ID" value="NZ_SPVH01000001.1"/>
</dbReference>
<keyword evidence="1" id="KW-0645">Protease</keyword>
<comment type="cofactor">
    <cofactor evidence="1">
        <name>Zn(2+)</name>
        <dbReference type="ChEBI" id="CHEBI:29105"/>
    </cofactor>
    <text evidence="1">Binds 1 zinc ion per subunit.</text>
</comment>
<gene>
    <name evidence="4" type="ORF">EGY25_00585</name>
</gene>
<name>A0A4Y9S1B4_9CAUL</name>
<protein>
    <recommendedName>
        <fullName evidence="1">Microcystinase C</fullName>
        <shortName evidence="1">MlrC</shortName>
    </recommendedName>
</protein>
<comment type="caution">
    <text evidence="4">The sequence shown here is derived from an EMBL/GenBank/DDBJ whole genome shotgun (WGS) entry which is preliminary data.</text>
</comment>
<dbReference type="Pfam" id="PF07171">
    <property type="entry name" value="MlrC_C"/>
    <property type="match status" value="1"/>
</dbReference>
<feature type="domain" description="Microcystin LR degradation protein MlrC N-terminal" evidence="3">
    <location>
        <begin position="7"/>
        <end position="295"/>
    </location>
</feature>
<sequence length="487" mass="51237">MNGRPLRVFVASLSHETNSFSPLPTSLRAFAADILHRAGDEATRAQAMAFPAYGDALEIGAERGHEMIAGLCAWTQPSGPLPRPVYEQLRDELLADIAAAGPLDMVMLVLHGAMMADGYADCEGDILARTRAAVGAAVPLGAILDLHGNVTTVMADSATALVGCKEYPHTDYRARVGELYDLLERTGRGEVAPRTIVRRGPVVGPIGTTEDPMRSFVDSLTAREGRDGLLSVSMMHGFPWSDSEHTGSASIVVHDGSHPERAEAAADDILSRFVEICAEVSPGRTRGIDEILDEAVSLSANSGPVVVADGADNPGGGAACDSTFLLAALIARDVQDATLGMIWDPQAALIASDAGVGARLPLRIGGKVGPMSGAPVDAEVEVLAVRADAYQRGLTGQLSEPLGLAVAVRIGGVDVVINSIRQQVFSPECFTELGVDLAAKRLVVVKSTQHFRAAFEPVAGAMLYCNAPGSLNMDLASLPYRHLRLDH</sequence>
<dbReference type="InterPro" id="IPR009197">
    <property type="entry name" value="MlrC"/>
</dbReference>
<dbReference type="OrthoDB" id="9782658at2"/>
<proteinExistence type="inferred from homology"/>
<dbReference type="Pfam" id="PF07364">
    <property type="entry name" value="DUF1485"/>
    <property type="match status" value="1"/>
</dbReference>
<comment type="similarity">
    <text evidence="1">Belongs to the peptidase M81 family.</text>
</comment>
<evidence type="ECO:0000313" key="4">
    <source>
        <dbReference type="EMBL" id="TFW15124.1"/>
    </source>
</evidence>
<keyword evidence="1" id="KW-0482">Metalloprotease</keyword>